<protein>
    <submittedName>
        <fullName evidence="1">Uncharacterized protein</fullName>
    </submittedName>
</protein>
<dbReference type="Proteomes" id="UP001151760">
    <property type="component" value="Unassembled WGS sequence"/>
</dbReference>
<accession>A0ABQ5E5G2</accession>
<dbReference type="EMBL" id="BQNB010015953">
    <property type="protein sequence ID" value="GJT46073.1"/>
    <property type="molecule type" value="Genomic_DNA"/>
</dbReference>
<proteinExistence type="predicted"/>
<name>A0ABQ5E5G2_9ASTR</name>
<organism evidence="1 2">
    <name type="scientific">Tanacetum coccineum</name>
    <dbReference type="NCBI Taxonomy" id="301880"/>
    <lineage>
        <taxon>Eukaryota</taxon>
        <taxon>Viridiplantae</taxon>
        <taxon>Streptophyta</taxon>
        <taxon>Embryophyta</taxon>
        <taxon>Tracheophyta</taxon>
        <taxon>Spermatophyta</taxon>
        <taxon>Magnoliopsida</taxon>
        <taxon>eudicotyledons</taxon>
        <taxon>Gunneridae</taxon>
        <taxon>Pentapetalae</taxon>
        <taxon>asterids</taxon>
        <taxon>campanulids</taxon>
        <taxon>Asterales</taxon>
        <taxon>Asteraceae</taxon>
        <taxon>Asteroideae</taxon>
        <taxon>Anthemideae</taxon>
        <taxon>Anthemidinae</taxon>
        <taxon>Tanacetum</taxon>
    </lineage>
</organism>
<comment type="caution">
    <text evidence="1">The sequence shown here is derived from an EMBL/GenBank/DDBJ whole genome shotgun (WGS) entry which is preliminary data.</text>
</comment>
<keyword evidence="2" id="KW-1185">Reference proteome</keyword>
<reference evidence="1" key="2">
    <citation type="submission" date="2022-01" db="EMBL/GenBank/DDBJ databases">
        <authorList>
            <person name="Yamashiro T."/>
            <person name="Shiraishi A."/>
            <person name="Satake H."/>
            <person name="Nakayama K."/>
        </authorList>
    </citation>
    <scope>NUCLEOTIDE SEQUENCE</scope>
</reference>
<evidence type="ECO:0000313" key="1">
    <source>
        <dbReference type="EMBL" id="GJT46073.1"/>
    </source>
</evidence>
<evidence type="ECO:0000313" key="2">
    <source>
        <dbReference type="Proteomes" id="UP001151760"/>
    </source>
</evidence>
<sequence>MVTEMEMEMGVEANLMPEVELALLCPKMVPDKEEKVESLMDQKVRVFAARQAENKRMWENNLRDNHVQQPPYKRQNVARAYTAGPSERKDYVGTLPLSSATVTNQRALGANQRTTATFYECGEEGHYKSNFLKLKNQNCGNRAGSSEAR</sequence>
<gene>
    <name evidence="1" type="ORF">Tco_0954788</name>
</gene>
<reference evidence="1" key="1">
    <citation type="journal article" date="2022" name="Int. J. Mol. Sci.">
        <title>Draft Genome of Tanacetum Coccineum: Genomic Comparison of Closely Related Tanacetum-Family Plants.</title>
        <authorList>
            <person name="Yamashiro T."/>
            <person name="Shiraishi A."/>
            <person name="Nakayama K."/>
            <person name="Satake H."/>
        </authorList>
    </citation>
    <scope>NUCLEOTIDE SEQUENCE</scope>
</reference>